<dbReference type="PANTHER" id="PTHR21094">
    <property type="entry name" value="GOS-28 SNARE- RELATED"/>
    <property type="match status" value="1"/>
</dbReference>
<evidence type="ECO:0000256" key="2">
    <source>
        <dbReference type="ARBA" id="ARBA00008473"/>
    </source>
</evidence>
<keyword evidence="4" id="KW-0813">Transport</keyword>
<dbReference type="PANTHER" id="PTHR21094:SF2">
    <property type="entry name" value="GOLGI SNAP RECEPTOR COMPLEX MEMBER 1"/>
    <property type="match status" value="1"/>
</dbReference>
<evidence type="ECO:0000256" key="6">
    <source>
        <dbReference type="ARBA" id="ARBA00022927"/>
    </source>
</evidence>
<protein>
    <recommendedName>
        <fullName evidence="3">Golgi SNAP receptor complex member 1</fullName>
    </recommendedName>
</protein>
<proteinExistence type="inferred from homology"/>
<name>A0A1Y3B0P4_EURMA</name>
<dbReference type="GO" id="GO:0048219">
    <property type="term" value="P:inter-Golgi cisterna vesicle-mediated transport"/>
    <property type="evidence" value="ECO:0007669"/>
    <property type="project" value="TreeGrafter"/>
</dbReference>
<gene>
    <name evidence="10" type="ORF">BLA29_013689</name>
</gene>
<keyword evidence="6" id="KW-0653">Protein transport</keyword>
<evidence type="ECO:0000313" key="11">
    <source>
        <dbReference type="Proteomes" id="UP000194236"/>
    </source>
</evidence>
<dbReference type="GO" id="GO:0005801">
    <property type="term" value="C:cis-Golgi network"/>
    <property type="evidence" value="ECO:0007669"/>
    <property type="project" value="InterPro"/>
</dbReference>
<comment type="similarity">
    <text evidence="2">Belongs to the GOSR1 family.</text>
</comment>
<evidence type="ECO:0000256" key="4">
    <source>
        <dbReference type="ARBA" id="ARBA00022448"/>
    </source>
</evidence>
<keyword evidence="9" id="KW-0472">Membrane</keyword>
<feature type="non-terminal residue" evidence="10">
    <location>
        <position position="108"/>
    </location>
</feature>
<dbReference type="GO" id="GO:0006888">
    <property type="term" value="P:endoplasmic reticulum to Golgi vesicle-mediated transport"/>
    <property type="evidence" value="ECO:0007669"/>
    <property type="project" value="InterPro"/>
</dbReference>
<keyword evidence="7" id="KW-1133">Transmembrane helix</keyword>
<dbReference type="Pfam" id="PF12352">
    <property type="entry name" value="V-SNARE_C"/>
    <property type="match status" value="1"/>
</dbReference>
<keyword evidence="10" id="KW-0675">Receptor</keyword>
<dbReference type="GO" id="GO:0000139">
    <property type="term" value="C:Golgi membrane"/>
    <property type="evidence" value="ECO:0007669"/>
    <property type="project" value="UniProtKB-SubCell"/>
</dbReference>
<sequence length="108" mass="13026">MDQCIQQLPNNNSIIYTLQRHQDILNDYRKEFYKLRTNIGEQLNRDLLLQNSMKKDYNNDYGNNVPNRKSDFLLKENDHIRNSEILIDDQINIAIRTRDILRNQRSTM</sequence>
<dbReference type="GO" id="GO:0015031">
    <property type="term" value="P:protein transport"/>
    <property type="evidence" value="ECO:0007669"/>
    <property type="project" value="UniProtKB-KW"/>
</dbReference>
<evidence type="ECO:0000256" key="9">
    <source>
        <dbReference type="ARBA" id="ARBA00023136"/>
    </source>
</evidence>
<evidence type="ECO:0000313" key="10">
    <source>
        <dbReference type="EMBL" id="OTF74361.1"/>
    </source>
</evidence>
<organism evidence="10 11">
    <name type="scientific">Euroglyphus maynei</name>
    <name type="common">Mayne's house dust mite</name>
    <dbReference type="NCBI Taxonomy" id="6958"/>
    <lineage>
        <taxon>Eukaryota</taxon>
        <taxon>Metazoa</taxon>
        <taxon>Ecdysozoa</taxon>
        <taxon>Arthropoda</taxon>
        <taxon>Chelicerata</taxon>
        <taxon>Arachnida</taxon>
        <taxon>Acari</taxon>
        <taxon>Acariformes</taxon>
        <taxon>Sarcoptiformes</taxon>
        <taxon>Astigmata</taxon>
        <taxon>Psoroptidia</taxon>
        <taxon>Analgoidea</taxon>
        <taxon>Pyroglyphidae</taxon>
        <taxon>Pyroglyphinae</taxon>
        <taxon>Euroglyphus</taxon>
    </lineage>
</organism>
<dbReference type="GO" id="GO:0005484">
    <property type="term" value="F:SNAP receptor activity"/>
    <property type="evidence" value="ECO:0007669"/>
    <property type="project" value="TreeGrafter"/>
</dbReference>
<dbReference type="InterPro" id="IPR023601">
    <property type="entry name" value="Golgi_SNAP_su1"/>
</dbReference>
<evidence type="ECO:0000256" key="7">
    <source>
        <dbReference type="ARBA" id="ARBA00022989"/>
    </source>
</evidence>
<dbReference type="AlphaFoldDB" id="A0A1Y3B0P4"/>
<dbReference type="OrthoDB" id="422156at2759"/>
<evidence type="ECO:0000256" key="1">
    <source>
        <dbReference type="ARBA" id="ARBA00004409"/>
    </source>
</evidence>
<dbReference type="GO" id="GO:0005797">
    <property type="term" value="C:Golgi medial cisterna"/>
    <property type="evidence" value="ECO:0007669"/>
    <property type="project" value="TreeGrafter"/>
</dbReference>
<dbReference type="EMBL" id="MUJZ01047448">
    <property type="protein sequence ID" value="OTF74361.1"/>
    <property type="molecule type" value="Genomic_DNA"/>
</dbReference>
<comment type="subcellular location">
    <subcellularLocation>
        <location evidence="1">Golgi apparatus membrane</location>
        <topology evidence="1">Single-pass type IV membrane protein</topology>
    </subcellularLocation>
</comment>
<evidence type="ECO:0000256" key="8">
    <source>
        <dbReference type="ARBA" id="ARBA00023034"/>
    </source>
</evidence>
<dbReference type="GO" id="GO:0006906">
    <property type="term" value="P:vesicle fusion"/>
    <property type="evidence" value="ECO:0007669"/>
    <property type="project" value="TreeGrafter"/>
</dbReference>
<evidence type="ECO:0000256" key="3">
    <source>
        <dbReference type="ARBA" id="ARBA00015612"/>
    </source>
</evidence>
<keyword evidence="5" id="KW-0812">Transmembrane</keyword>
<dbReference type="GO" id="GO:0031201">
    <property type="term" value="C:SNARE complex"/>
    <property type="evidence" value="ECO:0007669"/>
    <property type="project" value="TreeGrafter"/>
</dbReference>
<keyword evidence="8" id="KW-0333">Golgi apparatus</keyword>
<evidence type="ECO:0000256" key="5">
    <source>
        <dbReference type="ARBA" id="ARBA00022692"/>
    </source>
</evidence>
<accession>A0A1Y3B0P4</accession>
<reference evidence="10 11" key="1">
    <citation type="submission" date="2017-03" db="EMBL/GenBank/DDBJ databases">
        <title>Genome Survey of Euroglyphus maynei.</title>
        <authorList>
            <person name="Arlian L.G."/>
            <person name="Morgan M.S."/>
            <person name="Rider S.D."/>
        </authorList>
    </citation>
    <scope>NUCLEOTIDE SEQUENCE [LARGE SCALE GENOMIC DNA]</scope>
    <source>
        <strain evidence="10">Arlian Lab</strain>
        <tissue evidence="10">Whole body</tissue>
    </source>
</reference>
<comment type="caution">
    <text evidence="10">The sequence shown here is derived from an EMBL/GenBank/DDBJ whole genome shotgun (WGS) entry which is preliminary data.</text>
</comment>
<keyword evidence="11" id="KW-1185">Reference proteome</keyword>
<dbReference type="Proteomes" id="UP000194236">
    <property type="component" value="Unassembled WGS sequence"/>
</dbReference>